<organism evidence="1 2">
    <name type="scientific">Arthrobacter globiformis</name>
    <dbReference type="NCBI Taxonomy" id="1665"/>
    <lineage>
        <taxon>Bacteria</taxon>
        <taxon>Bacillati</taxon>
        <taxon>Actinomycetota</taxon>
        <taxon>Actinomycetes</taxon>
        <taxon>Micrococcales</taxon>
        <taxon>Micrococcaceae</taxon>
        <taxon>Arthrobacter</taxon>
    </lineage>
</organism>
<comment type="caution">
    <text evidence="1">The sequence shown here is derived from an EMBL/GenBank/DDBJ whole genome shotgun (WGS) entry which is preliminary data.</text>
</comment>
<evidence type="ECO:0000313" key="2">
    <source>
        <dbReference type="Proteomes" id="UP000249166"/>
    </source>
</evidence>
<proteinExistence type="predicted"/>
<dbReference type="AlphaFoldDB" id="A0A328HKI2"/>
<evidence type="ECO:0008006" key="3">
    <source>
        <dbReference type="Google" id="ProtNLM"/>
    </source>
</evidence>
<evidence type="ECO:0000313" key="1">
    <source>
        <dbReference type="EMBL" id="RAM37730.1"/>
    </source>
</evidence>
<protein>
    <recommendedName>
        <fullName evidence="3">HNH endonuclease</fullName>
    </recommendedName>
</protein>
<dbReference type="Proteomes" id="UP000249166">
    <property type="component" value="Unassembled WGS sequence"/>
</dbReference>
<gene>
    <name evidence="1" type="ORF">DBZ45_09015</name>
</gene>
<accession>A0A328HKI2</accession>
<dbReference type="EMBL" id="QLNP01000067">
    <property type="protein sequence ID" value="RAM37730.1"/>
    <property type="molecule type" value="Genomic_DNA"/>
</dbReference>
<dbReference type="OrthoDB" id="4578725at2"/>
<name>A0A328HKI2_ARTGO</name>
<reference evidence="1 2" key="1">
    <citation type="submission" date="2018-04" db="EMBL/GenBank/DDBJ databases">
        <title>Bacteria isolated from cave deposits of Manipur.</title>
        <authorList>
            <person name="Sahoo D."/>
            <person name="Sarangthem I."/>
            <person name="Nandeibam J."/>
        </authorList>
    </citation>
    <scope>NUCLEOTIDE SEQUENCE [LARGE SCALE GENOMIC DNA]</scope>
    <source>
        <strain evidence="2">mrc11</strain>
    </source>
</reference>
<sequence>MPNSCAFCGSTQPLTREHLFGKWVSKIGLDLSPASHHSSALNGLPRDLGVQPPYRLQVKNFCAACNNGWMSKMEKAAQRVLTPLILGNPGKIALEDQGILAMWAQKTALTAMLVSSDEQREGGYGLARSEYKAFYLHRERMQPLDCSRFWIGEYAEDDGFSAVRVTPLVLHSPRNPEPDVPCGYALTIVLGRVVVQGIRFTSADAEVDVKSTMDMPQLWPGQGTLQWPGGTPCTRESFLGFADGKRLRGVDGQVALQPWRQAAHMPESVHAGDQVAVPAMCRKHVVSYPATLLMEAMRGRFYAFLRTCGCQVTYLLHTDSDRSRFRAHGDDAVRIYKRLPGEEQRLVDGTEPFLCKRLPADADAAIMKAASQL</sequence>